<organism evidence="1 2">
    <name type="scientific">Modestobacter caceresii</name>
    <dbReference type="NCBI Taxonomy" id="1522368"/>
    <lineage>
        <taxon>Bacteria</taxon>
        <taxon>Bacillati</taxon>
        <taxon>Actinomycetota</taxon>
        <taxon>Actinomycetes</taxon>
        <taxon>Geodermatophilales</taxon>
        <taxon>Geodermatophilaceae</taxon>
        <taxon>Modestobacter</taxon>
    </lineage>
</organism>
<sequence>MLRASVQKTTGQSADLRPVVDDRIDPGLAWGIELRDLATAMVTGQRLDESRRALSQEGGPQVAAAAVGVCANFEMMNRILDATGCPVPDSLHFVAGLLGITGHG</sequence>
<keyword evidence="2" id="KW-1185">Reference proteome</keyword>
<dbReference type="STRING" id="1522368.IN07_18105"/>
<name>A0A098Y3B1_9ACTN</name>
<dbReference type="AlphaFoldDB" id="A0A098Y3B1"/>
<reference evidence="1 2" key="1">
    <citation type="submission" date="2014-07" db="EMBL/GenBank/DDBJ databases">
        <title>Biosystematic studies on Modestobacter strains isolated from extreme hyper-arid desert soil and from historic building.</title>
        <authorList>
            <person name="Bukarasam K."/>
            <person name="Bull A."/>
            <person name="Girard G."/>
            <person name="van Wezel G."/>
            <person name="Goodfellow M."/>
        </authorList>
    </citation>
    <scope>NUCLEOTIDE SEQUENCE [LARGE SCALE GENOMIC DNA]</scope>
    <source>
        <strain evidence="1 2">KNN45-2b</strain>
    </source>
</reference>
<protein>
    <submittedName>
        <fullName evidence="1">Uncharacterized protein</fullName>
    </submittedName>
</protein>
<dbReference type="Proteomes" id="UP000029713">
    <property type="component" value="Unassembled WGS sequence"/>
</dbReference>
<gene>
    <name evidence="1" type="ORF">IN07_18105</name>
</gene>
<proteinExistence type="predicted"/>
<accession>A0A098Y3B1</accession>
<evidence type="ECO:0000313" key="1">
    <source>
        <dbReference type="EMBL" id="KGH45348.1"/>
    </source>
</evidence>
<evidence type="ECO:0000313" key="2">
    <source>
        <dbReference type="Proteomes" id="UP000029713"/>
    </source>
</evidence>
<comment type="caution">
    <text evidence="1">The sequence shown here is derived from an EMBL/GenBank/DDBJ whole genome shotgun (WGS) entry which is preliminary data.</text>
</comment>
<dbReference type="EMBL" id="JPMX01000079">
    <property type="protein sequence ID" value="KGH45348.1"/>
    <property type="molecule type" value="Genomic_DNA"/>
</dbReference>